<accession>A0A8J6YWW5</accession>
<protein>
    <recommendedName>
        <fullName evidence="3">Lipoprotein</fullName>
    </recommendedName>
</protein>
<dbReference type="AlphaFoldDB" id="A0A8J6YWW5"/>
<keyword evidence="2" id="KW-1185">Reference proteome</keyword>
<evidence type="ECO:0000313" key="2">
    <source>
        <dbReference type="Proteomes" id="UP000631034"/>
    </source>
</evidence>
<evidence type="ECO:0008006" key="3">
    <source>
        <dbReference type="Google" id="ProtNLM"/>
    </source>
</evidence>
<proteinExistence type="predicted"/>
<sequence length="59" mass="6064">MSLRRTIRRNRFSVILTVLVLVCSTALVAGCASKRPGVVAGGTVAGSSSGGKAAVIFDW</sequence>
<evidence type="ECO:0000313" key="1">
    <source>
        <dbReference type="EMBL" id="MBE1237137.1"/>
    </source>
</evidence>
<dbReference type="Proteomes" id="UP000631034">
    <property type="component" value="Unassembled WGS sequence"/>
</dbReference>
<organism evidence="1 2">
    <name type="scientific">Phaeovibrio sulfidiphilus</name>
    <dbReference type="NCBI Taxonomy" id="1220600"/>
    <lineage>
        <taxon>Bacteria</taxon>
        <taxon>Pseudomonadati</taxon>
        <taxon>Pseudomonadota</taxon>
        <taxon>Alphaproteobacteria</taxon>
        <taxon>Rhodospirillales</taxon>
        <taxon>Rhodospirillaceae</taxon>
        <taxon>Phaeovibrio</taxon>
    </lineage>
</organism>
<name>A0A8J6YWW5_9PROT</name>
<gene>
    <name evidence="1" type="ORF">IHV25_05685</name>
</gene>
<dbReference type="PROSITE" id="PS51257">
    <property type="entry name" value="PROKAR_LIPOPROTEIN"/>
    <property type="match status" value="1"/>
</dbReference>
<comment type="caution">
    <text evidence="1">The sequence shown here is derived from an EMBL/GenBank/DDBJ whole genome shotgun (WGS) entry which is preliminary data.</text>
</comment>
<dbReference type="RefSeq" id="WP_192534140.1">
    <property type="nucleotide sequence ID" value="NZ_JACZHT010000003.1"/>
</dbReference>
<dbReference type="EMBL" id="JACZHT010000003">
    <property type="protein sequence ID" value="MBE1237137.1"/>
    <property type="molecule type" value="Genomic_DNA"/>
</dbReference>
<reference evidence="1" key="1">
    <citation type="submission" date="2020-10" db="EMBL/GenBank/DDBJ databases">
        <title>Genome sequence of the unusual species of purple photosynthetic bacteria, Phaeovibrio sulfidiphilus DSM 23193, type strain.</title>
        <authorList>
            <person name="Kyndt J.A."/>
            <person name="Meyer T.E."/>
        </authorList>
    </citation>
    <scope>NUCLEOTIDE SEQUENCE</scope>
    <source>
        <strain evidence="1">DSM 23193</strain>
    </source>
</reference>